<comment type="similarity">
    <text evidence="1">Belongs to the mab-21 family.</text>
</comment>
<reference evidence="4 5" key="1">
    <citation type="submission" date="2022-12" db="EMBL/GenBank/DDBJ databases">
        <title>Chromosome-level genome of Tegillarca granosa.</title>
        <authorList>
            <person name="Kim J."/>
        </authorList>
    </citation>
    <scope>NUCLEOTIDE SEQUENCE [LARGE SCALE GENOMIC DNA]</scope>
    <source>
        <strain evidence="4">Teg-2019</strain>
        <tissue evidence="4">Adductor muscle</tissue>
    </source>
</reference>
<feature type="compositionally biased region" description="Basic and acidic residues" evidence="2">
    <location>
        <begin position="119"/>
        <end position="140"/>
    </location>
</feature>
<dbReference type="EMBL" id="JARBDR010000214">
    <property type="protein sequence ID" value="KAJ8318866.1"/>
    <property type="molecule type" value="Genomic_DNA"/>
</dbReference>
<dbReference type="Gene3D" id="3.30.460.90">
    <property type="match status" value="1"/>
</dbReference>
<comment type="caution">
    <text evidence="4">The sequence shown here is derived from an EMBL/GenBank/DDBJ whole genome shotgun (WGS) entry which is preliminary data.</text>
</comment>
<proteinExistence type="inferred from homology"/>
<keyword evidence="5" id="KW-1185">Reference proteome</keyword>
<dbReference type="PANTHER" id="PTHR10656:SF42">
    <property type="entry name" value="CYCLIC GMP-AMP SYNTHASE-LIKE PROTEIN-RELATED"/>
    <property type="match status" value="1"/>
</dbReference>
<feature type="compositionally biased region" description="Basic and acidic residues" evidence="2">
    <location>
        <begin position="168"/>
        <end position="177"/>
    </location>
</feature>
<dbReference type="PANTHER" id="PTHR10656">
    <property type="entry name" value="CELL FATE DETERMINING PROTEIN MAB21-RELATED"/>
    <property type="match status" value="1"/>
</dbReference>
<gene>
    <name evidence="4" type="ORF">KUTeg_003957</name>
</gene>
<accession>A0ABQ9FRT1</accession>
<evidence type="ECO:0000256" key="1">
    <source>
        <dbReference type="ARBA" id="ARBA00008307"/>
    </source>
</evidence>
<sequence length="392" mass="44737">MVLKFLTSFLANKTKNKLNQLICCGICFDGLRIWSSKTTAGIKIYLMLSVILESRRGRPSSDCGYRSDSRQNHTGQGNEMLKKLVFEPYQRSESTSNSFSSRGGRHESRRGRPSSTARSDSRQNHIGRGPRDITQKDQPQRRSQYQGPRDITQKDQPQRRSQYQDSSLDDKFSTSSREAKSAVKSDYSDIKLTKKSVSEVSKIVKRFIEDFQQKLEEISSLTFEEIELRVNSEPDEFDFMFSPKHVNVKPDYSGATEGYCKLEVMSVPPEIQSSSTSGKYLDPSKLRGYIFDLFDKVFADSLFRKSRQTKKKHRTGDSPAYTILYTGIPNKVLDIDLVPAIKILGWPDKARRVNPTWTDDSKLKAECMEYYHAVAKSCPDGSDIAVCYHFNI</sequence>
<dbReference type="Proteomes" id="UP001217089">
    <property type="component" value="Unassembled WGS sequence"/>
</dbReference>
<organism evidence="4 5">
    <name type="scientific">Tegillarca granosa</name>
    <name type="common">Malaysian cockle</name>
    <name type="synonym">Anadara granosa</name>
    <dbReference type="NCBI Taxonomy" id="220873"/>
    <lineage>
        <taxon>Eukaryota</taxon>
        <taxon>Metazoa</taxon>
        <taxon>Spiralia</taxon>
        <taxon>Lophotrochozoa</taxon>
        <taxon>Mollusca</taxon>
        <taxon>Bivalvia</taxon>
        <taxon>Autobranchia</taxon>
        <taxon>Pteriomorphia</taxon>
        <taxon>Arcoida</taxon>
        <taxon>Arcoidea</taxon>
        <taxon>Arcidae</taxon>
        <taxon>Tegillarca</taxon>
    </lineage>
</organism>
<evidence type="ECO:0000256" key="2">
    <source>
        <dbReference type="SAM" id="MobiDB-lite"/>
    </source>
</evidence>
<evidence type="ECO:0000313" key="5">
    <source>
        <dbReference type="Proteomes" id="UP001217089"/>
    </source>
</evidence>
<dbReference type="InterPro" id="IPR046903">
    <property type="entry name" value="Mab-21-like_nuc_Trfase"/>
</dbReference>
<feature type="domain" description="Mab-21-like nucleotidyltransferase" evidence="3">
    <location>
        <begin position="232"/>
        <end position="379"/>
    </location>
</feature>
<name>A0ABQ9FRT1_TEGGR</name>
<dbReference type="Pfam" id="PF03281">
    <property type="entry name" value="Mab-21"/>
    <property type="match status" value="1"/>
</dbReference>
<feature type="compositionally biased region" description="Low complexity" evidence="2">
    <location>
        <begin position="92"/>
        <end position="102"/>
    </location>
</feature>
<feature type="region of interest" description="Disordered" evidence="2">
    <location>
        <begin position="57"/>
        <end position="177"/>
    </location>
</feature>
<evidence type="ECO:0000313" key="4">
    <source>
        <dbReference type="EMBL" id="KAJ8318866.1"/>
    </source>
</evidence>
<evidence type="ECO:0000259" key="3">
    <source>
        <dbReference type="Pfam" id="PF03281"/>
    </source>
</evidence>
<protein>
    <recommendedName>
        <fullName evidence="3">Mab-21-like nucleotidyltransferase domain-containing protein</fullName>
    </recommendedName>
</protein>